<keyword evidence="4" id="KW-1185">Reference proteome</keyword>
<reference evidence="4" key="1">
    <citation type="journal article" date="2013" name="Proc. Natl. Acad. Sci. U.S.A.">
        <title>Genome structure and metabolic features in the red seaweed Chondrus crispus shed light on evolution of the Archaeplastida.</title>
        <authorList>
            <person name="Collen J."/>
            <person name="Porcel B."/>
            <person name="Carre W."/>
            <person name="Ball S.G."/>
            <person name="Chaparro C."/>
            <person name="Tonon T."/>
            <person name="Barbeyron T."/>
            <person name="Michel G."/>
            <person name="Noel B."/>
            <person name="Valentin K."/>
            <person name="Elias M."/>
            <person name="Artiguenave F."/>
            <person name="Arun A."/>
            <person name="Aury J.M."/>
            <person name="Barbosa-Neto J.F."/>
            <person name="Bothwell J.H."/>
            <person name="Bouget F.Y."/>
            <person name="Brillet L."/>
            <person name="Cabello-Hurtado F."/>
            <person name="Capella-Gutierrez S."/>
            <person name="Charrier B."/>
            <person name="Cladiere L."/>
            <person name="Cock J.M."/>
            <person name="Coelho S.M."/>
            <person name="Colleoni C."/>
            <person name="Czjzek M."/>
            <person name="Da Silva C."/>
            <person name="Delage L."/>
            <person name="Denoeud F."/>
            <person name="Deschamps P."/>
            <person name="Dittami S.M."/>
            <person name="Gabaldon T."/>
            <person name="Gachon C.M."/>
            <person name="Groisillier A."/>
            <person name="Herve C."/>
            <person name="Jabbari K."/>
            <person name="Katinka M."/>
            <person name="Kloareg B."/>
            <person name="Kowalczyk N."/>
            <person name="Labadie K."/>
            <person name="Leblanc C."/>
            <person name="Lopez P.J."/>
            <person name="McLachlan D.H."/>
            <person name="Meslet-Cladiere L."/>
            <person name="Moustafa A."/>
            <person name="Nehr Z."/>
            <person name="Nyvall Collen P."/>
            <person name="Panaud O."/>
            <person name="Partensky F."/>
            <person name="Poulain J."/>
            <person name="Rensing S.A."/>
            <person name="Rousvoal S."/>
            <person name="Samson G."/>
            <person name="Symeonidi A."/>
            <person name="Weissenbach J."/>
            <person name="Zambounis A."/>
            <person name="Wincker P."/>
            <person name="Boyen C."/>
        </authorList>
    </citation>
    <scope>NUCLEOTIDE SEQUENCE [LARGE SCALE GENOMIC DNA]</scope>
    <source>
        <strain evidence="4">cv. Stackhouse</strain>
    </source>
</reference>
<evidence type="ECO:0008006" key="5">
    <source>
        <dbReference type="Google" id="ProtNLM"/>
    </source>
</evidence>
<feature type="signal peptide" evidence="2">
    <location>
        <begin position="1"/>
        <end position="19"/>
    </location>
</feature>
<gene>
    <name evidence="3" type="ORF">CHC_T00007465001</name>
</gene>
<accession>R7QQZ1</accession>
<feature type="compositionally biased region" description="Gly residues" evidence="1">
    <location>
        <begin position="272"/>
        <end position="281"/>
    </location>
</feature>
<organism evidence="3 4">
    <name type="scientific">Chondrus crispus</name>
    <name type="common">Carrageen Irish moss</name>
    <name type="synonym">Polymorpha crispa</name>
    <dbReference type="NCBI Taxonomy" id="2769"/>
    <lineage>
        <taxon>Eukaryota</taxon>
        <taxon>Rhodophyta</taxon>
        <taxon>Florideophyceae</taxon>
        <taxon>Rhodymeniophycidae</taxon>
        <taxon>Gigartinales</taxon>
        <taxon>Gigartinaceae</taxon>
        <taxon>Chondrus</taxon>
    </lineage>
</organism>
<dbReference type="EMBL" id="HG002267">
    <property type="protein sequence ID" value="CDF40907.1"/>
    <property type="molecule type" value="Genomic_DNA"/>
</dbReference>
<dbReference type="OrthoDB" id="12214at2759"/>
<dbReference type="Gramene" id="CDF40907">
    <property type="protein sequence ID" value="CDF40907"/>
    <property type="gene ID" value="CHC_T00007465001"/>
</dbReference>
<protein>
    <recommendedName>
        <fullName evidence="5">SCP domain-containing protein</fullName>
    </recommendedName>
</protein>
<dbReference type="Proteomes" id="UP000012073">
    <property type="component" value="Unassembled WGS sequence"/>
</dbReference>
<evidence type="ECO:0000256" key="1">
    <source>
        <dbReference type="SAM" id="MobiDB-lite"/>
    </source>
</evidence>
<dbReference type="RefSeq" id="XP_005711201.1">
    <property type="nucleotide sequence ID" value="XM_005711144.1"/>
</dbReference>
<name>R7QQZ1_CHOCR</name>
<dbReference type="PhylomeDB" id="R7QQZ1"/>
<evidence type="ECO:0000313" key="3">
    <source>
        <dbReference type="EMBL" id="CDF40907.1"/>
    </source>
</evidence>
<feature type="region of interest" description="Disordered" evidence="1">
    <location>
        <begin position="259"/>
        <end position="311"/>
    </location>
</feature>
<sequence>MLTLQRFLLVCTLLVVALAAPAPISPSRSGIWLLTNAQKLSLTARSRDALHNASLRRNIFKSLRKTDPPTSAAAVPSRHSLDAFLQAHNTLRRAHAFKPKEQKMSRPNVAALAGWFTDHQSIQSKIASQTKFPALNMASIPHSNLQNTRTLKTKMGRQSGRKAAPLGTSKDLAGLFRTSLPIANRMGLTGDTCTSTSECAEGRICVDIANQDTCSSGERCLCVPTDGLESCTSSNDCSTAGEVCVQGNESTLCFSEETANAEDMPIETSTTGGTGSGGGGEEMPTAGDGDSESEGSITNPDGLNVPSGGNDDDDDLCIDARALGHLSRNGLVFEKHAVSRVLCDENDSCATRGDMVVFRGHAMRMSTYCESVGCKEAVMEVNSPRFNRGMRIKSNTKGLEYTAFAAPYETQAEESLIRMAVRFGL</sequence>
<proteinExistence type="predicted"/>
<evidence type="ECO:0000256" key="2">
    <source>
        <dbReference type="SAM" id="SignalP"/>
    </source>
</evidence>
<dbReference type="AlphaFoldDB" id="R7QQZ1"/>
<keyword evidence="2" id="KW-0732">Signal</keyword>
<dbReference type="GeneID" id="17318925"/>
<dbReference type="KEGG" id="ccp:CHC_T00007465001"/>
<feature type="chain" id="PRO_5004442995" description="SCP domain-containing protein" evidence="2">
    <location>
        <begin position="20"/>
        <end position="425"/>
    </location>
</feature>
<evidence type="ECO:0000313" key="4">
    <source>
        <dbReference type="Proteomes" id="UP000012073"/>
    </source>
</evidence>